<reference evidence="1" key="1">
    <citation type="journal article" date="2014" name="Front. Microbiol.">
        <title>High frequency of phylogenetically diverse reductive dehalogenase-homologous genes in deep subseafloor sedimentary metagenomes.</title>
        <authorList>
            <person name="Kawai M."/>
            <person name="Futagami T."/>
            <person name="Toyoda A."/>
            <person name="Takaki Y."/>
            <person name="Nishi S."/>
            <person name="Hori S."/>
            <person name="Arai W."/>
            <person name="Tsubouchi T."/>
            <person name="Morono Y."/>
            <person name="Uchiyama I."/>
            <person name="Ito T."/>
            <person name="Fujiyama A."/>
            <person name="Inagaki F."/>
            <person name="Takami H."/>
        </authorList>
    </citation>
    <scope>NUCLEOTIDE SEQUENCE</scope>
    <source>
        <strain evidence="1">Expedition CK06-06</strain>
    </source>
</reference>
<proteinExistence type="predicted"/>
<gene>
    <name evidence="1" type="ORF">S01H4_15904</name>
</gene>
<comment type="caution">
    <text evidence="1">The sequence shown here is derived from an EMBL/GenBank/DDBJ whole genome shotgun (WGS) entry which is preliminary data.</text>
</comment>
<sequence length="53" mass="6376">MLDENFNEDNPFEKDYLKKVGELDKARLIEMLPKKVIEDLYMKIYIKNVLAQK</sequence>
<dbReference type="EMBL" id="BART01006968">
    <property type="protein sequence ID" value="GAG72080.1"/>
    <property type="molecule type" value="Genomic_DNA"/>
</dbReference>
<accession>X0ZQV8</accession>
<evidence type="ECO:0000313" key="1">
    <source>
        <dbReference type="EMBL" id="GAG72080.1"/>
    </source>
</evidence>
<name>X0ZQV8_9ZZZZ</name>
<dbReference type="AlphaFoldDB" id="X0ZQV8"/>
<protein>
    <submittedName>
        <fullName evidence="1">Uncharacterized protein</fullName>
    </submittedName>
</protein>
<organism evidence="1">
    <name type="scientific">marine sediment metagenome</name>
    <dbReference type="NCBI Taxonomy" id="412755"/>
    <lineage>
        <taxon>unclassified sequences</taxon>
        <taxon>metagenomes</taxon>
        <taxon>ecological metagenomes</taxon>
    </lineage>
</organism>